<proteinExistence type="predicted"/>
<keyword evidence="1" id="KW-0812">Transmembrane</keyword>
<gene>
    <name evidence="2" type="ORF">AALO17_17700</name>
</gene>
<dbReference type="RefSeq" id="WP_158507762.1">
    <property type="nucleotide sequence ID" value="NZ_CAJTBG010000012.1"/>
</dbReference>
<sequence length="58" mass="6268">MNWQQILIIVIGALLLIGGLPAIWRFAKGSARIILSVVLFLVIVALIWWAITGLAAAV</sequence>
<reference evidence="2 3" key="1">
    <citation type="journal article" date="2016" name="Gut Pathog.">
        <title>Whole genome sequencing of "Faecalibaculum rodentium" ALO17, isolated from C57BL/6J laboratory mouse feces.</title>
        <authorList>
            <person name="Lim S."/>
            <person name="Chang D.H."/>
            <person name="Ahn S."/>
            <person name="Kim B.C."/>
        </authorList>
    </citation>
    <scope>NUCLEOTIDE SEQUENCE [LARGE SCALE GENOMIC DNA]</scope>
    <source>
        <strain evidence="2 3">Alo17</strain>
    </source>
</reference>
<dbReference type="EMBL" id="CP011391">
    <property type="protein sequence ID" value="AMK54904.1"/>
    <property type="molecule type" value="Genomic_DNA"/>
</dbReference>
<evidence type="ECO:0000313" key="3">
    <source>
        <dbReference type="Proteomes" id="UP000069771"/>
    </source>
</evidence>
<dbReference type="GeneID" id="78479318"/>
<evidence type="ECO:0000313" key="2">
    <source>
        <dbReference type="EMBL" id="AMK54904.1"/>
    </source>
</evidence>
<evidence type="ECO:0000256" key="1">
    <source>
        <dbReference type="SAM" id="Phobius"/>
    </source>
</evidence>
<accession>A0A140DW77</accession>
<keyword evidence="1" id="KW-1133">Transmembrane helix</keyword>
<dbReference type="KEGG" id="fro:AALO17_17700"/>
<dbReference type="AlphaFoldDB" id="A0A140DW77"/>
<protein>
    <submittedName>
        <fullName evidence="2">Uncharacterized protein</fullName>
    </submittedName>
</protein>
<keyword evidence="3" id="KW-1185">Reference proteome</keyword>
<dbReference type="STRING" id="1702221.AALO17_17700"/>
<keyword evidence="1" id="KW-0472">Membrane</keyword>
<feature type="transmembrane region" description="Helical" evidence="1">
    <location>
        <begin position="33"/>
        <end position="51"/>
    </location>
</feature>
<name>A0A140DW77_9FIRM</name>
<organism evidence="2 3">
    <name type="scientific">Faecalibaculum rodentium</name>
    <dbReference type="NCBI Taxonomy" id="1702221"/>
    <lineage>
        <taxon>Bacteria</taxon>
        <taxon>Bacillati</taxon>
        <taxon>Bacillota</taxon>
        <taxon>Erysipelotrichia</taxon>
        <taxon>Erysipelotrichales</taxon>
        <taxon>Erysipelotrichaceae</taxon>
        <taxon>Faecalibaculum</taxon>
    </lineage>
</organism>
<feature type="transmembrane region" description="Helical" evidence="1">
    <location>
        <begin position="6"/>
        <end position="26"/>
    </location>
</feature>
<dbReference type="Proteomes" id="UP000069771">
    <property type="component" value="Chromosome"/>
</dbReference>